<gene>
    <name evidence="1" type="ORF">SAMN05660918_1253</name>
</gene>
<protein>
    <recommendedName>
        <fullName evidence="3">Tetratricopeptide repeat-containing protein</fullName>
    </recommendedName>
</protein>
<dbReference type="AlphaFoldDB" id="A0A1H6S879"/>
<organism evidence="1 2">
    <name type="scientific">Flavobacterium terrigena</name>
    <dbReference type="NCBI Taxonomy" id="402734"/>
    <lineage>
        <taxon>Bacteria</taxon>
        <taxon>Pseudomonadati</taxon>
        <taxon>Bacteroidota</taxon>
        <taxon>Flavobacteriia</taxon>
        <taxon>Flavobacteriales</taxon>
        <taxon>Flavobacteriaceae</taxon>
        <taxon>Flavobacterium</taxon>
    </lineage>
</organism>
<name>A0A1H6S879_9FLAO</name>
<accession>A0A1H6S879</accession>
<dbReference type="Gene3D" id="1.25.40.10">
    <property type="entry name" value="Tetratricopeptide repeat domain"/>
    <property type="match status" value="1"/>
</dbReference>
<dbReference type="EMBL" id="FNYA01000002">
    <property type="protein sequence ID" value="SEI64243.1"/>
    <property type="molecule type" value="Genomic_DNA"/>
</dbReference>
<dbReference type="OrthoDB" id="594666at2"/>
<evidence type="ECO:0008006" key="3">
    <source>
        <dbReference type="Google" id="ProtNLM"/>
    </source>
</evidence>
<reference evidence="2" key="1">
    <citation type="submission" date="2016-10" db="EMBL/GenBank/DDBJ databases">
        <authorList>
            <person name="Varghese N."/>
            <person name="Submissions S."/>
        </authorList>
    </citation>
    <scope>NUCLEOTIDE SEQUENCE [LARGE SCALE GENOMIC DNA]</scope>
    <source>
        <strain evidence="2">DSM 17934</strain>
    </source>
</reference>
<sequence>MNTNDYINLLNNSKAINDKQTLVLETIVQEFPFYQSARALYLKGLYNQESFRYNYELKKTAAHTTDRGVLFDFITSDDFKIFQQEVYDKYQAEIQNIIVADFELVQVEGLDVDLNSISTVGKTIRSEFVPSTEPKSQNEMVEAELQIGKPLQFEKNETHSFSEWLQLSKISPIVRDEEEKKPEVSSELEKKFDLIEKFIELNPKIPQAKDSTSIPANIAKSNEMPSSIMTETLAQIYLEQKKYTKAIQAYDILILKYPEKSSFFADRIKNIKILQQNN</sequence>
<proteinExistence type="predicted"/>
<dbReference type="InterPro" id="IPR011990">
    <property type="entry name" value="TPR-like_helical_dom_sf"/>
</dbReference>
<dbReference type="Proteomes" id="UP000199702">
    <property type="component" value="Unassembled WGS sequence"/>
</dbReference>
<keyword evidence="2" id="KW-1185">Reference proteome</keyword>
<evidence type="ECO:0000313" key="1">
    <source>
        <dbReference type="EMBL" id="SEI64243.1"/>
    </source>
</evidence>
<evidence type="ECO:0000313" key="2">
    <source>
        <dbReference type="Proteomes" id="UP000199702"/>
    </source>
</evidence>
<dbReference type="RefSeq" id="WP_091309833.1">
    <property type="nucleotide sequence ID" value="NZ_CBCSJU010000002.1"/>
</dbReference>
<dbReference type="STRING" id="402734.SAMN05660918_1253"/>